<dbReference type="EMBL" id="OC862340">
    <property type="protein sequence ID" value="CAD7630145.1"/>
    <property type="molecule type" value="Genomic_DNA"/>
</dbReference>
<evidence type="ECO:0000313" key="2">
    <source>
        <dbReference type="Proteomes" id="UP000759131"/>
    </source>
</evidence>
<reference evidence="1" key="1">
    <citation type="submission" date="2020-11" db="EMBL/GenBank/DDBJ databases">
        <authorList>
            <person name="Tran Van P."/>
        </authorList>
    </citation>
    <scope>NUCLEOTIDE SEQUENCE</scope>
</reference>
<gene>
    <name evidence="1" type="ORF">OSB1V03_LOCUS10558</name>
</gene>
<dbReference type="Proteomes" id="UP000759131">
    <property type="component" value="Unassembled WGS sequence"/>
</dbReference>
<organism evidence="1">
    <name type="scientific">Medioppia subpectinata</name>
    <dbReference type="NCBI Taxonomy" id="1979941"/>
    <lineage>
        <taxon>Eukaryota</taxon>
        <taxon>Metazoa</taxon>
        <taxon>Ecdysozoa</taxon>
        <taxon>Arthropoda</taxon>
        <taxon>Chelicerata</taxon>
        <taxon>Arachnida</taxon>
        <taxon>Acari</taxon>
        <taxon>Acariformes</taxon>
        <taxon>Sarcoptiformes</taxon>
        <taxon>Oribatida</taxon>
        <taxon>Brachypylina</taxon>
        <taxon>Oppioidea</taxon>
        <taxon>Oppiidae</taxon>
        <taxon>Medioppia</taxon>
    </lineage>
</organism>
<dbReference type="EMBL" id="CAJPIZ010007765">
    <property type="protein sequence ID" value="CAG2110575.1"/>
    <property type="molecule type" value="Genomic_DNA"/>
</dbReference>
<proteinExistence type="predicted"/>
<name>A0A7R9Q3I3_9ACAR</name>
<accession>A0A7R9Q3I3</accession>
<protein>
    <submittedName>
        <fullName evidence="1">Uncharacterized protein</fullName>
    </submittedName>
</protein>
<evidence type="ECO:0000313" key="1">
    <source>
        <dbReference type="EMBL" id="CAD7630145.1"/>
    </source>
</evidence>
<sequence length="14" mass="1655">MKKIVEKVLVKNLI</sequence>
<keyword evidence="2" id="KW-1185">Reference proteome</keyword>